<dbReference type="AlphaFoldDB" id="A0A8S9QHR6"/>
<evidence type="ECO:0000313" key="4">
    <source>
        <dbReference type="Proteomes" id="UP000712600"/>
    </source>
</evidence>
<gene>
    <name evidence="3" type="ORF">F2Q69_00022561</name>
</gene>
<dbReference type="EMBL" id="QGKX02001290">
    <property type="protein sequence ID" value="KAF3540800.1"/>
    <property type="molecule type" value="Genomic_DNA"/>
</dbReference>
<evidence type="ECO:0000256" key="1">
    <source>
        <dbReference type="SAM" id="MobiDB-lite"/>
    </source>
</evidence>
<keyword evidence="2" id="KW-1133">Transmembrane helix</keyword>
<evidence type="ECO:0000256" key="2">
    <source>
        <dbReference type="SAM" id="Phobius"/>
    </source>
</evidence>
<feature type="region of interest" description="Disordered" evidence="1">
    <location>
        <begin position="1"/>
        <end position="29"/>
    </location>
</feature>
<name>A0A8S9QHR6_BRACR</name>
<keyword evidence="2" id="KW-0812">Transmembrane</keyword>
<feature type="transmembrane region" description="Helical" evidence="2">
    <location>
        <begin position="208"/>
        <end position="232"/>
    </location>
</feature>
<feature type="region of interest" description="Disordered" evidence="1">
    <location>
        <begin position="114"/>
        <end position="133"/>
    </location>
</feature>
<sequence>MKRRFDTNSPAPIRDRDPWPRQPEDGPIPLFDHFEDTRKAAKSLACRNRATEDAWDDYDSIFYNAWLKVSIEPTRFVDPDVVQALAHLTSAQWLKDDRDWCFRAEDGIHLPRRYTVQRPGGPQPHRPEDALPPFPPMPDMSTRPEGDFQRVVVDALTAIWARYRDVAVRAGGVCEPAHRQQQDRPASAEAPPAMRPLMRTSPHISIPIYLCFPFTFELLGFTFKLIILYTWIRCIDNETVTSIDRDAVLKIDYAVYVSIDPRDGG</sequence>
<reference evidence="3" key="1">
    <citation type="submission" date="2019-12" db="EMBL/GenBank/DDBJ databases">
        <title>Genome sequencing and annotation of Brassica cretica.</title>
        <authorList>
            <person name="Studholme D.J."/>
            <person name="Sarris P."/>
        </authorList>
    </citation>
    <scope>NUCLEOTIDE SEQUENCE</scope>
    <source>
        <strain evidence="3">PFS-109/04</strain>
        <tissue evidence="3">Leaf</tissue>
    </source>
</reference>
<feature type="compositionally biased region" description="Basic and acidic residues" evidence="1">
    <location>
        <begin position="13"/>
        <end position="24"/>
    </location>
</feature>
<evidence type="ECO:0000313" key="3">
    <source>
        <dbReference type="EMBL" id="KAF3540800.1"/>
    </source>
</evidence>
<organism evidence="3 4">
    <name type="scientific">Brassica cretica</name>
    <name type="common">Mustard</name>
    <dbReference type="NCBI Taxonomy" id="69181"/>
    <lineage>
        <taxon>Eukaryota</taxon>
        <taxon>Viridiplantae</taxon>
        <taxon>Streptophyta</taxon>
        <taxon>Embryophyta</taxon>
        <taxon>Tracheophyta</taxon>
        <taxon>Spermatophyta</taxon>
        <taxon>Magnoliopsida</taxon>
        <taxon>eudicotyledons</taxon>
        <taxon>Gunneridae</taxon>
        <taxon>Pentapetalae</taxon>
        <taxon>rosids</taxon>
        <taxon>malvids</taxon>
        <taxon>Brassicales</taxon>
        <taxon>Brassicaceae</taxon>
        <taxon>Brassiceae</taxon>
        <taxon>Brassica</taxon>
    </lineage>
</organism>
<comment type="caution">
    <text evidence="3">The sequence shown here is derived from an EMBL/GenBank/DDBJ whole genome shotgun (WGS) entry which is preliminary data.</text>
</comment>
<dbReference type="Proteomes" id="UP000712600">
    <property type="component" value="Unassembled WGS sequence"/>
</dbReference>
<accession>A0A8S9QHR6</accession>
<protein>
    <submittedName>
        <fullName evidence="3">Uncharacterized protein</fullName>
    </submittedName>
</protein>
<proteinExistence type="predicted"/>
<keyword evidence="2" id="KW-0472">Membrane</keyword>